<accession>A0A836FZ99</accession>
<name>A0A836FZ99_9TRYP</name>
<dbReference type="SMR" id="A0A836FZ99"/>
<dbReference type="GO" id="GO:0003723">
    <property type="term" value="F:RNA binding"/>
    <property type="evidence" value="ECO:0007669"/>
    <property type="project" value="InterPro"/>
</dbReference>
<dbReference type="GO" id="GO:1990904">
    <property type="term" value="C:ribonucleoprotein complex"/>
    <property type="evidence" value="ECO:0007669"/>
    <property type="project" value="UniProtKB-KW"/>
</dbReference>
<dbReference type="Gene3D" id="2.30.30.100">
    <property type="match status" value="1"/>
</dbReference>
<dbReference type="KEGG" id="loi:92356075"/>
<dbReference type="SUPFAM" id="SSF50182">
    <property type="entry name" value="Sm-like ribonucleoproteins"/>
    <property type="match status" value="1"/>
</dbReference>
<dbReference type="InterPro" id="IPR047575">
    <property type="entry name" value="Sm"/>
</dbReference>
<dbReference type="InterPro" id="IPR001163">
    <property type="entry name" value="Sm_dom_euk/arc"/>
</dbReference>
<dbReference type="GeneID" id="92356075"/>
<keyword evidence="3" id="KW-0687">Ribonucleoprotein</keyword>
<dbReference type="EMBL" id="JAFHLR010000036">
    <property type="protein sequence ID" value="KAG5464611.1"/>
    <property type="molecule type" value="Genomic_DNA"/>
</dbReference>
<organism evidence="6 7">
    <name type="scientific">Leishmania orientalis</name>
    <dbReference type="NCBI Taxonomy" id="2249476"/>
    <lineage>
        <taxon>Eukaryota</taxon>
        <taxon>Discoba</taxon>
        <taxon>Euglenozoa</taxon>
        <taxon>Kinetoplastea</taxon>
        <taxon>Metakinetoplastina</taxon>
        <taxon>Trypanosomatida</taxon>
        <taxon>Trypanosomatidae</taxon>
        <taxon>Leishmaniinae</taxon>
        <taxon>Leishmania</taxon>
    </lineage>
</organism>
<dbReference type="PANTHER" id="PTHR23338">
    <property type="entry name" value="SMALL NUCLEAR RIBONUCLEOPROTEIN SM"/>
    <property type="match status" value="1"/>
</dbReference>
<feature type="domain" description="Sm" evidence="5">
    <location>
        <begin position="11"/>
        <end position="84"/>
    </location>
</feature>
<gene>
    <name evidence="6" type="ORF">LSCM4_00051</name>
</gene>
<protein>
    <recommendedName>
        <fullName evidence="5">Sm domain-containing protein</fullName>
    </recommendedName>
</protein>
<feature type="region of interest" description="Disordered" evidence="4">
    <location>
        <begin position="108"/>
        <end position="141"/>
    </location>
</feature>
<keyword evidence="2" id="KW-0539">Nucleus</keyword>
<dbReference type="Proteomes" id="UP000674143">
    <property type="component" value="Unassembled WGS sequence"/>
</dbReference>
<proteinExistence type="predicted"/>
<dbReference type="GO" id="GO:0005634">
    <property type="term" value="C:nucleus"/>
    <property type="evidence" value="ECO:0007669"/>
    <property type="project" value="UniProtKB-SubCell"/>
</dbReference>
<dbReference type="InterPro" id="IPR010920">
    <property type="entry name" value="LSM_dom_sf"/>
</dbReference>
<dbReference type="Pfam" id="PF01423">
    <property type="entry name" value="LSM"/>
    <property type="match status" value="1"/>
</dbReference>
<evidence type="ECO:0000313" key="6">
    <source>
        <dbReference type="EMBL" id="KAG5464611.1"/>
    </source>
</evidence>
<evidence type="ECO:0000256" key="2">
    <source>
        <dbReference type="ARBA" id="ARBA00023242"/>
    </source>
</evidence>
<sequence>MTDASIPKKDIPSSMVFEALNSRVTVETVEGDLYKGKLSGFDVSRGNIELVDVRHQAKNSSYGFHERVTLRGSNIRIILLPPEMRAAPSLQWRQESVQEELRKSLKRTPVVRSVVHAPRPMRTKKAPSKSDKGKQLRRKLR</sequence>
<dbReference type="InterPro" id="IPR027141">
    <property type="entry name" value="LSm4/Sm_D1/D3"/>
</dbReference>
<evidence type="ECO:0000256" key="3">
    <source>
        <dbReference type="ARBA" id="ARBA00023274"/>
    </source>
</evidence>
<dbReference type="GO" id="GO:0006396">
    <property type="term" value="P:RNA processing"/>
    <property type="evidence" value="ECO:0007669"/>
    <property type="project" value="InterPro"/>
</dbReference>
<evidence type="ECO:0000259" key="5">
    <source>
        <dbReference type="PROSITE" id="PS52002"/>
    </source>
</evidence>
<keyword evidence="7" id="KW-1185">Reference proteome</keyword>
<reference evidence="7" key="1">
    <citation type="journal article" date="2021" name="Microbiol. Resour. Announc.">
        <title>LGAAP: Leishmaniinae Genome Assembly and Annotation Pipeline.</title>
        <authorList>
            <person name="Almutairi H."/>
            <person name="Urbaniak M.D."/>
            <person name="Bates M.D."/>
            <person name="Jariyapan N."/>
            <person name="Kwakye-Nuako G."/>
            <person name="Thomaz-Soccol V."/>
            <person name="Al-Salem W.S."/>
            <person name="Dillon R.J."/>
            <person name="Bates P.A."/>
            <person name="Gatherer D."/>
        </authorList>
    </citation>
    <scope>NUCLEOTIDE SEQUENCE [LARGE SCALE GENOMIC DNA]</scope>
</reference>
<comment type="caution">
    <text evidence="6">The sequence shown here is derived from an EMBL/GenBank/DDBJ whole genome shotgun (WGS) entry which is preliminary data.</text>
</comment>
<dbReference type="AlphaFoldDB" id="A0A836FZ99"/>
<evidence type="ECO:0000256" key="1">
    <source>
        <dbReference type="ARBA" id="ARBA00004123"/>
    </source>
</evidence>
<evidence type="ECO:0000256" key="4">
    <source>
        <dbReference type="SAM" id="MobiDB-lite"/>
    </source>
</evidence>
<dbReference type="RefSeq" id="XP_067058242.1">
    <property type="nucleotide sequence ID" value="XM_067202141.1"/>
</dbReference>
<evidence type="ECO:0000313" key="7">
    <source>
        <dbReference type="Proteomes" id="UP000674143"/>
    </source>
</evidence>
<dbReference type="PROSITE" id="PS52002">
    <property type="entry name" value="SM"/>
    <property type="match status" value="1"/>
</dbReference>
<reference evidence="7" key="2">
    <citation type="journal article" date="2021" name="Sci. Data">
        <title>Chromosome-scale genome sequencing, assembly and annotation of six genomes from subfamily Leishmaniinae.</title>
        <authorList>
            <person name="Almutairi H."/>
            <person name="Urbaniak M.D."/>
            <person name="Bates M.D."/>
            <person name="Jariyapan N."/>
            <person name="Kwakye-Nuako G."/>
            <person name="Thomaz Soccol V."/>
            <person name="Al-Salem W.S."/>
            <person name="Dillon R.J."/>
            <person name="Bates P.A."/>
            <person name="Gatherer D."/>
        </authorList>
    </citation>
    <scope>NUCLEOTIDE SEQUENCE [LARGE SCALE GENOMIC DNA]</scope>
</reference>
<dbReference type="FunFam" id="2.30.30.100:FF:000058">
    <property type="entry name" value="Small nuclear ribonucleoprotein Sm D3"/>
    <property type="match status" value="1"/>
</dbReference>
<comment type="subcellular location">
    <subcellularLocation>
        <location evidence="1">Nucleus</location>
    </subcellularLocation>
</comment>